<proteinExistence type="predicted"/>
<protein>
    <submittedName>
        <fullName evidence="1">Uncharacterized protein</fullName>
    </submittedName>
</protein>
<comment type="caution">
    <text evidence="1">The sequence shown here is derived from an EMBL/GenBank/DDBJ whole genome shotgun (WGS) entry which is preliminary data.</text>
</comment>
<dbReference type="EMBL" id="NHYE01005649">
    <property type="protein sequence ID" value="PPQ65635.1"/>
    <property type="molecule type" value="Genomic_DNA"/>
</dbReference>
<organism evidence="1 2">
    <name type="scientific">Gymnopilus dilepis</name>
    <dbReference type="NCBI Taxonomy" id="231916"/>
    <lineage>
        <taxon>Eukaryota</taxon>
        <taxon>Fungi</taxon>
        <taxon>Dikarya</taxon>
        <taxon>Basidiomycota</taxon>
        <taxon>Agaricomycotina</taxon>
        <taxon>Agaricomycetes</taxon>
        <taxon>Agaricomycetidae</taxon>
        <taxon>Agaricales</taxon>
        <taxon>Agaricineae</taxon>
        <taxon>Hymenogastraceae</taxon>
        <taxon>Gymnopilus</taxon>
    </lineage>
</organism>
<name>A0A409VHC8_9AGAR</name>
<dbReference type="AlphaFoldDB" id="A0A409VHC8"/>
<keyword evidence="2" id="KW-1185">Reference proteome</keyword>
<accession>A0A409VHC8</accession>
<evidence type="ECO:0000313" key="2">
    <source>
        <dbReference type="Proteomes" id="UP000284706"/>
    </source>
</evidence>
<evidence type="ECO:0000313" key="1">
    <source>
        <dbReference type="EMBL" id="PPQ65635.1"/>
    </source>
</evidence>
<dbReference type="InParanoid" id="A0A409VHC8"/>
<reference evidence="1 2" key="1">
    <citation type="journal article" date="2018" name="Evol. Lett.">
        <title>Horizontal gene cluster transfer increased hallucinogenic mushroom diversity.</title>
        <authorList>
            <person name="Reynolds H.T."/>
            <person name="Vijayakumar V."/>
            <person name="Gluck-Thaler E."/>
            <person name="Korotkin H.B."/>
            <person name="Matheny P.B."/>
            <person name="Slot J.C."/>
        </authorList>
    </citation>
    <scope>NUCLEOTIDE SEQUENCE [LARGE SCALE GENOMIC DNA]</scope>
    <source>
        <strain evidence="1 2">SRW20</strain>
    </source>
</reference>
<dbReference type="Proteomes" id="UP000284706">
    <property type="component" value="Unassembled WGS sequence"/>
</dbReference>
<gene>
    <name evidence="1" type="ORF">CVT26_000577</name>
</gene>
<sequence>MSGVSTCELKLRALHSAMLRSPNNARSSPAICLEAALNCFSHSLTISSPNWAGRIPKRRESERDRSTKMSCQEVLRGVESDFEGVYECIGRDRMTCVDCCCQVRQVPWADGGEDRLHFGGIYSLAWVLLKRVCESSLVEICINPKFADEGKTKRPTSLWLVGGGFKSLRDPAAEQIINKLRVVEAKERHVLAHLKPAKGNRPTLCRCAGFSWRKPMNTLTAISR</sequence>